<feature type="compositionally biased region" description="Low complexity" evidence="1">
    <location>
        <begin position="160"/>
        <end position="201"/>
    </location>
</feature>
<dbReference type="EMBL" id="AP008984">
    <property type="protein sequence ID" value="BAF48843.1"/>
    <property type="molecule type" value="Genomic_DNA"/>
</dbReference>
<protein>
    <submittedName>
        <fullName evidence="3">Uncharacterized protein</fullName>
    </submittedName>
</protein>
<evidence type="ECO:0000313" key="3">
    <source>
        <dbReference type="EMBL" id="BAF48843.1"/>
    </source>
</evidence>
<gene>
    <name evidence="3" type="ORF">KHVJ039</name>
</gene>
<dbReference type="Proteomes" id="UP000169752">
    <property type="component" value="Segment"/>
</dbReference>
<proteinExistence type="predicted"/>
<sequence>MMNVGFLVLLATVATVKGQLELLPVLTMDWAVQWMDVVDIFNTTGHGVIDNISDPTIISWFVPFTTTTTLPSSNSTFLSTLSSTSTVAEAESTLAANSTEASTWAYTPTPAGTQGTSENFLETEAASTSLAPEKLSQTSPELTQTSEPFSQSESTQISLSTNETAAAPETTAAATQEPSSATSTPAASTPAASTSPSESSTVWMIESESSTMVTPETTTSAPSEAPTKSSEAHTKASEAPTAVSEESTAAPTPVSEESTTASETISPVTAVNGINNTTIKDRETYDWMITAIVFIVLFAALLLMFLLWRRNGRVARQQSLVLTNVHAVQAVRTTGDDDEIPSYHVHTLQRRPLPSPSTVSGGVSGV</sequence>
<keyword evidence="2" id="KW-0472">Membrane</keyword>
<reference evidence="3 4" key="1">
    <citation type="journal article" date="2007" name="J. Virol.">
        <title>Genome sequences of three koi herpesvirus isolates representing the expanding distribution of an emerging disease threatening koi and common carp worldwide.</title>
        <authorList>
            <person name="Aoki T."/>
            <person name="Hirono I."/>
            <person name="Kurokawa K."/>
            <person name="Fukuda H."/>
            <person name="Nahary R."/>
            <person name="Eldar A."/>
            <person name="Davison A.J."/>
            <person name="Waltzek T.B."/>
            <person name="Bercovier H."/>
            <person name="Hedrick R.P."/>
        </authorList>
    </citation>
    <scope>NUCLEOTIDE SEQUENCE [LARGE SCALE GENOMIC DNA]</scope>
    <source>
        <strain evidence="3">TUMST1</strain>
    </source>
</reference>
<evidence type="ECO:0000313" key="4">
    <source>
        <dbReference type="Proteomes" id="UP000169752"/>
    </source>
</evidence>
<keyword evidence="2" id="KW-1133">Transmembrane helix</keyword>
<evidence type="ECO:0000256" key="1">
    <source>
        <dbReference type="SAM" id="MobiDB-lite"/>
    </source>
</evidence>
<name>A4FTD8_CYHV3</name>
<feature type="compositionally biased region" description="Low complexity" evidence="1">
    <location>
        <begin position="251"/>
        <end position="264"/>
    </location>
</feature>
<organism evidence="3 4">
    <name type="scientific">Cyprinid herpesvirus 3</name>
    <name type="common">CyHV-3</name>
    <dbReference type="NCBI Taxonomy" id="180230"/>
    <lineage>
        <taxon>Viruses</taxon>
        <taxon>Duplodnaviria</taxon>
        <taxon>Heunggongvirae</taxon>
        <taxon>Peploviricota</taxon>
        <taxon>Herviviricetes</taxon>
        <taxon>Herpesvirales</taxon>
        <taxon>Alloherpesviridae</taxon>
        <taxon>Cyvirus</taxon>
        <taxon>Cyvirus cyprinidallo3</taxon>
    </lineage>
</organism>
<feature type="region of interest" description="Disordered" evidence="1">
    <location>
        <begin position="92"/>
        <end position="264"/>
    </location>
</feature>
<accession>A4FTD8</accession>
<evidence type="ECO:0000256" key="2">
    <source>
        <dbReference type="SAM" id="Phobius"/>
    </source>
</evidence>
<feature type="transmembrane region" description="Helical" evidence="2">
    <location>
        <begin position="287"/>
        <end position="308"/>
    </location>
</feature>
<feature type="compositionally biased region" description="Polar residues" evidence="1">
    <location>
        <begin position="207"/>
        <end position="229"/>
    </location>
</feature>
<feature type="compositionally biased region" description="Polar residues" evidence="1">
    <location>
        <begin position="97"/>
        <end position="159"/>
    </location>
</feature>
<keyword evidence="2" id="KW-0812">Transmembrane</keyword>